<evidence type="ECO:0000256" key="1">
    <source>
        <dbReference type="SAM" id="MobiDB-lite"/>
    </source>
</evidence>
<evidence type="ECO:0000313" key="4">
    <source>
        <dbReference type="Proteomes" id="UP000069162"/>
    </source>
</evidence>
<dbReference type="EMBL" id="CP012871">
    <property type="protein sequence ID" value="ALR78091.1"/>
    <property type="molecule type" value="Genomic_DNA"/>
</dbReference>
<feature type="region of interest" description="Disordered" evidence="1">
    <location>
        <begin position="67"/>
        <end position="87"/>
    </location>
</feature>
<sequence length="87" mass="9142">MKTHLAFTLAIALCSTSALAFQEKPLAESSGSEQKVQRATISQFSGDENDGDIAHVYGQGLCSSSAASNCNSAFSTQPRVSTGHHRP</sequence>
<reference evidence="4" key="1">
    <citation type="submission" date="2015-10" db="EMBL/GenBank/DDBJ databases">
        <title>Complete Genome Sequencing of Klebsiella sp. strain G5.</title>
        <authorList>
            <person name="Chan K.-G."/>
            <person name="Chen J.-W."/>
        </authorList>
    </citation>
    <scope>NUCLEOTIDE SEQUENCE [LARGE SCALE GENOMIC DNA]</scope>
    <source>
        <strain evidence="4">G5</strain>
    </source>
</reference>
<dbReference type="Proteomes" id="UP000069162">
    <property type="component" value="Chromosome"/>
</dbReference>
<keyword evidence="2" id="KW-0732">Signal</keyword>
<feature type="chain" id="PRO_5032808583" evidence="2">
    <location>
        <begin position="21"/>
        <end position="87"/>
    </location>
</feature>
<gene>
    <name evidence="3" type="ORF">AO703_17945</name>
</gene>
<accession>A0A806XHE4</accession>
<feature type="compositionally biased region" description="Polar residues" evidence="1">
    <location>
        <begin position="29"/>
        <end position="46"/>
    </location>
</feature>
<name>A0A806XHE4_9ENTR</name>
<dbReference type="KEGG" id="kle:AO703_17945"/>
<dbReference type="RefSeq" id="WP_062742050.1">
    <property type="nucleotide sequence ID" value="NZ_CP012871.1"/>
</dbReference>
<protein>
    <submittedName>
        <fullName evidence="3">Uncharacterized protein</fullName>
    </submittedName>
</protein>
<proteinExistence type="predicted"/>
<dbReference type="OrthoDB" id="6630737at2"/>
<organism evidence="3 4">
    <name type="scientific">[Enterobacter] lignolyticus</name>
    <dbReference type="NCBI Taxonomy" id="1334193"/>
    <lineage>
        <taxon>Bacteria</taxon>
        <taxon>Pseudomonadati</taxon>
        <taxon>Pseudomonadota</taxon>
        <taxon>Gammaproteobacteria</taxon>
        <taxon>Enterobacterales</taxon>
        <taxon>Enterobacteriaceae</taxon>
        <taxon>Pluralibacter</taxon>
    </lineage>
</organism>
<feature type="region of interest" description="Disordered" evidence="1">
    <location>
        <begin position="25"/>
        <end position="49"/>
    </location>
</feature>
<feature type="signal peptide" evidence="2">
    <location>
        <begin position="1"/>
        <end position="20"/>
    </location>
</feature>
<evidence type="ECO:0000313" key="3">
    <source>
        <dbReference type="EMBL" id="ALR78091.1"/>
    </source>
</evidence>
<evidence type="ECO:0000256" key="2">
    <source>
        <dbReference type="SAM" id="SignalP"/>
    </source>
</evidence>
<dbReference type="AlphaFoldDB" id="A0A806XHE4"/>